<sequence>MKTISIALCTYNGSKFLREQLQSIANQKLLPNEIIITDDCSTDNTESIVNEFKSLLNITFIRNIEPLKVAKNFEKAISLCTSDIITPCDQDDIWHPDKLSIIHNFFEKNPTKLAVFSDATLVDKHGKDLGQHFWQKVRLGTPQIEAWKQDKALDITLHGNRVAGCMLAFKKELLSFALPFPTFRPPMIHDGWLTLIACMMNSISLIEKPLISYRQHEAQQVGTRAVEGGKVLTLKERLARPRAEKIAPFLQKRDEYIYLKTILSTYLNPTNHPIVSNNFQKIDAIIAFYETRSQLSTFHLARFFPVMKLLFVGAYHRYKDQEASWKAPYIAALGDLFE</sequence>
<evidence type="ECO:0000313" key="2">
    <source>
        <dbReference type="EMBL" id="MBB6003991.1"/>
    </source>
</evidence>
<accession>A0A841EWZ8</accession>
<reference evidence="2 3" key="1">
    <citation type="submission" date="2020-08" db="EMBL/GenBank/DDBJ databases">
        <title>Functional genomics of gut bacteria from endangered species of beetles.</title>
        <authorList>
            <person name="Carlos-Shanley C."/>
        </authorList>
    </citation>
    <scope>NUCLEOTIDE SEQUENCE [LARGE SCALE GENOMIC DNA]</scope>
    <source>
        <strain evidence="2 3">S00070</strain>
    </source>
</reference>
<organism evidence="2 3">
    <name type="scientific">Arcicella rosea</name>
    <dbReference type="NCBI Taxonomy" id="502909"/>
    <lineage>
        <taxon>Bacteria</taxon>
        <taxon>Pseudomonadati</taxon>
        <taxon>Bacteroidota</taxon>
        <taxon>Cytophagia</taxon>
        <taxon>Cytophagales</taxon>
        <taxon>Flectobacillaceae</taxon>
        <taxon>Arcicella</taxon>
    </lineage>
</organism>
<comment type="caution">
    <text evidence="2">The sequence shown here is derived from an EMBL/GenBank/DDBJ whole genome shotgun (WGS) entry which is preliminary data.</text>
</comment>
<keyword evidence="3" id="KW-1185">Reference proteome</keyword>
<protein>
    <submittedName>
        <fullName evidence="2">Glycosyltransferase involved in cell wall biosynthesis</fullName>
    </submittedName>
</protein>
<keyword evidence="2" id="KW-0808">Transferase</keyword>
<evidence type="ECO:0000313" key="3">
    <source>
        <dbReference type="Proteomes" id="UP000524404"/>
    </source>
</evidence>
<gene>
    <name evidence="2" type="ORF">HNP25_002652</name>
</gene>
<dbReference type="GO" id="GO:0016758">
    <property type="term" value="F:hexosyltransferase activity"/>
    <property type="evidence" value="ECO:0007669"/>
    <property type="project" value="UniProtKB-ARBA"/>
</dbReference>
<dbReference type="Pfam" id="PF00535">
    <property type="entry name" value="Glycos_transf_2"/>
    <property type="match status" value="1"/>
</dbReference>
<dbReference type="RefSeq" id="WP_184134724.1">
    <property type="nucleotide sequence ID" value="NZ_JACHKT010000018.1"/>
</dbReference>
<dbReference type="PANTHER" id="PTHR22916:SF3">
    <property type="entry name" value="UDP-GLCNAC:BETAGAL BETA-1,3-N-ACETYLGLUCOSAMINYLTRANSFERASE-LIKE PROTEIN 1"/>
    <property type="match status" value="1"/>
</dbReference>
<evidence type="ECO:0000259" key="1">
    <source>
        <dbReference type="Pfam" id="PF00535"/>
    </source>
</evidence>
<dbReference type="PANTHER" id="PTHR22916">
    <property type="entry name" value="GLYCOSYLTRANSFERASE"/>
    <property type="match status" value="1"/>
</dbReference>
<dbReference type="InterPro" id="IPR029044">
    <property type="entry name" value="Nucleotide-diphossugar_trans"/>
</dbReference>
<name>A0A841EWZ8_9BACT</name>
<dbReference type="Gene3D" id="3.90.550.10">
    <property type="entry name" value="Spore Coat Polysaccharide Biosynthesis Protein SpsA, Chain A"/>
    <property type="match status" value="1"/>
</dbReference>
<dbReference type="InterPro" id="IPR001173">
    <property type="entry name" value="Glyco_trans_2-like"/>
</dbReference>
<dbReference type="EMBL" id="JACHKT010000018">
    <property type="protein sequence ID" value="MBB6003991.1"/>
    <property type="molecule type" value="Genomic_DNA"/>
</dbReference>
<proteinExistence type="predicted"/>
<dbReference type="AlphaFoldDB" id="A0A841EWZ8"/>
<dbReference type="SUPFAM" id="SSF53448">
    <property type="entry name" value="Nucleotide-diphospho-sugar transferases"/>
    <property type="match status" value="1"/>
</dbReference>
<dbReference type="Proteomes" id="UP000524404">
    <property type="component" value="Unassembled WGS sequence"/>
</dbReference>
<feature type="domain" description="Glycosyltransferase 2-like" evidence="1">
    <location>
        <begin position="5"/>
        <end position="117"/>
    </location>
</feature>
<dbReference type="CDD" id="cd04196">
    <property type="entry name" value="GT_2_like_d"/>
    <property type="match status" value="1"/>
</dbReference>